<name>A0ABR9WHJ0_9BACT</name>
<feature type="chain" id="PRO_5045837352" evidence="1">
    <location>
        <begin position="22"/>
        <end position="154"/>
    </location>
</feature>
<evidence type="ECO:0000313" key="2">
    <source>
        <dbReference type="EMBL" id="MBE9464997.1"/>
    </source>
</evidence>
<reference evidence="3" key="1">
    <citation type="submission" date="2023-07" db="EMBL/GenBank/DDBJ databases">
        <title>Dyadobacter sp. nov 'subterranea' isolated from contaminted grondwater.</title>
        <authorList>
            <person name="Szabo I."/>
            <person name="Al-Omari J."/>
            <person name="Szerdahelyi S.G."/>
            <person name="Rado J."/>
        </authorList>
    </citation>
    <scope>NUCLEOTIDE SEQUENCE [LARGE SCALE GENOMIC DNA]</scope>
    <source>
        <strain evidence="3">UP-52</strain>
    </source>
</reference>
<feature type="signal peptide" evidence="1">
    <location>
        <begin position="1"/>
        <end position="21"/>
    </location>
</feature>
<evidence type="ECO:0000313" key="3">
    <source>
        <dbReference type="Proteomes" id="UP000634134"/>
    </source>
</evidence>
<dbReference type="PROSITE" id="PS51257">
    <property type="entry name" value="PROKAR_LIPOPROTEIN"/>
    <property type="match status" value="1"/>
</dbReference>
<evidence type="ECO:0000256" key="1">
    <source>
        <dbReference type="SAM" id="SignalP"/>
    </source>
</evidence>
<dbReference type="Proteomes" id="UP000634134">
    <property type="component" value="Unassembled WGS sequence"/>
</dbReference>
<dbReference type="RefSeq" id="WP_194123016.1">
    <property type="nucleotide sequence ID" value="NZ_JACYGY010000001.1"/>
</dbReference>
<accession>A0ABR9WHJ0</accession>
<dbReference type="EMBL" id="JACYGY010000001">
    <property type="protein sequence ID" value="MBE9464997.1"/>
    <property type="molecule type" value="Genomic_DNA"/>
</dbReference>
<comment type="caution">
    <text evidence="2">The sequence shown here is derived from an EMBL/GenBank/DDBJ whole genome shotgun (WGS) entry which is preliminary data.</text>
</comment>
<gene>
    <name evidence="2" type="ORF">IEE83_24185</name>
</gene>
<protein>
    <submittedName>
        <fullName evidence="2">Uncharacterized protein</fullName>
    </submittedName>
</protein>
<sequence length="154" mass="17543">MKNFKYLFLLLAFIIFQSCKQEDPPVDFTTNLVGEYEIKYIIQDAKTQKIIGSDSLISAVATVTFVKKDNNALIGEVYIDDPRIKINETFEALVGKDSDPVDYMNLPVSEGELDVKYLVRIGSLTTTLYLYKNKKIVAQLGYSNSMGNRWFSFK</sequence>
<keyword evidence="1" id="KW-0732">Signal</keyword>
<organism evidence="2 3">
    <name type="scientific">Dyadobacter subterraneus</name>
    <dbReference type="NCBI Taxonomy" id="2773304"/>
    <lineage>
        <taxon>Bacteria</taxon>
        <taxon>Pseudomonadati</taxon>
        <taxon>Bacteroidota</taxon>
        <taxon>Cytophagia</taxon>
        <taxon>Cytophagales</taxon>
        <taxon>Spirosomataceae</taxon>
        <taxon>Dyadobacter</taxon>
    </lineage>
</organism>
<keyword evidence="3" id="KW-1185">Reference proteome</keyword>
<proteinExistence type="predicted"/>